<accession>A0A1A7ZT56</accession>
<sequence length="63" mass="7210">KDGAQIVPDESQLCQMTPRTFLLVLSSAHRLGDFSIPERSLRFMRPLHRPYETELMPSSPTKP</sequence>
<reference evidence="1" key="2">
    <citation type="submission" date="2016-06" db="EMBL/GenBank/DDBJ databases">
        <title>The genome of a short-lived fish provides insights into sex chromosome evolution and the genetic control of aging.</title>
        <authorList>
            <person name="Reichwald K."/>
            <person name="Felder M."/>
            <person name="Petzold A."/>
            <person name="Koch P."/>
            <person name="Groth M."/>
            <person name="Platzer M."/>
        </authorList>
    </citation>
    <scope>NUCLEOTIDE SEQUENCE</scope>
    <source>
        <tissue evidence="1">Brain</tissue>
    </source>
</reference>
<protein>
    <submittedName>
        <fullName evidence="1">Uncharacterized protein</fullName>
    </submittedName>
</protein>
<organism evidence="1">
    <name type="scientific">Nothobranchius furzeri</name>
    <name type="common">Turquoise killifish</name>
    <dbReference type="NCBI Taxonomy" id="105023"/>
    <lineage>
        <taxon>Eukaryota</taxon>
        <taxon>Metazoa</taxon>
        <taxon>Chordata</taxon>
        <taxon>Craniata</taxon>
        <taxon>Vertebrata</taxon>
        <taxon>Euteleostomi</taxon>
        <taxon>Actinopterygii</taxon>
        <taxon>Neopterygii</taxon>
        <taxon>Teleostei</taxon>
        <taxon>Neoteleostei</taxon>
        <taxon>Acanthomorphata</taxon>
        <taxon>Ovalentaria</taxon>
        <taxon>Atherinomorphae</taxon>
        <taxon>Cyprinodontiformes</taxon>
        <taxon>Nothobranchiidae</taxon>
        <taxon>Nothobranchius</taxon>
    </lineage>
</organism>
<feature type="non-terminal residue" evidence="1">
    <location>
        <position position="1"/>
    </location>
</feature>
<dbReference type="EMBL" id="HADY01007557">
    <property type="protein sequence ID" value="SBP46042.1"/>
    <property type="molecule type" value="Transcribed_RNA"/>
</dbReference>
<dbReference type="AlphaFoldDB" id="A0A1A7ZT56"/>
<proteinExistence type="predicted"/>
<reference evidence="1" key="1">
    <citation type="submission" date="2016-05" db="EMBL/GenBank/DDBJ databases">
        <authorList>
            <person name="Lavstsen T."/>
            <person name="Jespersen J.S."/>
        </authorList>
    </citation>
    <scope>NUCLEOTIDE SEQUENCE</scope>
    <source>
        <tissue evidence="1">Brain</tissue>
    </source>
</reference>
<feature type="non-terminal residue" evidence="1">
    <location>
        <position position="63"/>
    </location>
</feature>
<gene>
    <name evidence="1" type="primary">Nfu_g_1_008697</name>
</gene>
<name>A0A1A7ZT56_NOTFU</name>
<evidence type="ECO:0000313" key="1">
    <source>
        <dbReference type="EMBL" id="SBP46042.1"/>
    </source>
</evidence>